<dbReference type="Proteomes" id="UP000023152">
    <property type="component" value="Unassembled WGS sequence"/>
</dbReference>
<dbReference type="PANTHER" id="PTHR24115">
    <property type="entry name" value="KINESIN-RELATED"/>
    <property type="match status" value="1"/>
</dbReference>
<dbReference type="InterPro" id="IPR036961">
    <property type="entry name" value="Kinesin_motor_dom_sf"/>
</dbReference>
<dbReference type="GO" id="GO:0005874">
    <property type="term" value="C:microtubule"/>
    <property type="evidence" value="ECO:0007669"/>
    <property type="project" value="TreeGrafter"/>
</dbReference>
<name>X6NJE9_RETFI</name>
<protein>
    <submittedName>
        <fullName evidence="3">Kinesin heavy chain</fullName>
    </submittedName>
</protein>
<dbReference type="GO" id="GO:0016887">
    <property type="term" value="F:ATP hydrolysis activity"/>
    <property type="evidence" value="ECO:0007669"/>
    <property type="project" value="TreeGrafter"/>
</dbReference>
<keyword evidence="1" id="KW-0505">Motor protein</keyword>
<keyword evidence="1" id="KW-0547">Nucleotide-binding</keyword>
<dbReference type="SUPFAM" id="SSF52540">
    <property type="entry name" value="P-loop containing nucleoside triphosphate hydrolases"/>
    <property type="match status" value="1"/>
</dbReference>
<dbReference type="GO" id="GO:0008017">
    <property type="term" value="F:microtubule binding"/>
    <property type="evidence" value="ECO:0007669"/>
    <property type="project" value="InterPro"/>
</dbReference>
<dbReference type="GO" id="GO:0005871">
    <property type="term" value="C:kinesin complex"/>
    <property type="evidence" value="ECO:0007669"/>
    <property type="project" value="TreeGrafter"/>
</dbReference>
<dbReference type="InterPro" id="IPR027417">
    <property type="entry name" value="P-loop_NTPase"/>
</dbReference>
<accession>X6NJE9</accession>
<dbReference type="AlphaFoldDB" id="X6NJE9"/>
<reference evidence="3 4" key="1">
    <citation type="journal article" date="2013" name="Curr. Biol.">
        <title>The Genome of the Foraminiferan Reticulomyxa filosa.</title>
        <authorList>
            <person name="Glockner G."/>
            <person name="Hulsmann N."/>
            <person name="Schleicher M."/>
            <person name="Noegel A.A."/>
            <person name="Eichinger L."/>
            <person name="Gallinger C."/>
            <person name="Pawlowski J."/>
            <person name="Sierra R."/>
            <person name="Euteneuer U."/>
            <person name="Pillet L."/>
            <person name="Moustafa A."/>
            <person name="Platzer M."/>
            <person name="Groth M."/>
            <person name="Szafranski K."/>
            <person name="Schliwa M."/>
        </authorList>
    </citation>
    <scope>NUCLEOTIDE SEQUENCE [LARGE SCALE GENOMIC DNA]</scope>
</reference>
<dbReference type="OrthoDB" id="3176171at2759"/>
<dbReference type="Pfam" id="PF00225">
    <property type="entry name" value="Kinesin"/>
    <property type="match status" value="1"/>
</dbReference>
<feature type="domain" description="Kinesin motor" evidence="2">
    <location>
        <begin position="71"/>
        <end position="413"/>
    </location>
</feature>
<keyword evidence="4" id="KW-1185">Reference proteome</keyword>
<proteinExistence type="inferred from homology"/>
<dbReference type="InterPro" id="IPR001752">
    <property type="entry name" value="Kinesin_motor_dom"/>
</dbReference>
<dbReference type="GO" id="GO:0003777">
    <property type="term" value="F:microtubule motor activity"/>
    <property type="evidence" value="ECO:0007669"/>
    <property type="project" value="InterPro"/>
</dbReference>
<dbReference type="InterPro" id="IPR027640">
    <property type="entry name" value="Kinesin-like_fam"/>
</dbReference>
<sequence length="484" mass="55220">MNTSLSTRIFVYIFTTEKAQKSVNKVTTENLFFLFLTKRLIMDATEATIVSSPLISANEKIEGDQSSNTNTVEVYLRIRPTDSTKQTTLFSISDDLSSIEIKNSGETNLHTTEINKFEIYACICSYCDQFKGAFFIFCIFFLMKEKYFFVCEQTFAKVFECLGPAIVDRVVRGFANLVFAYGVSKSGKTHTIIGEKDDPGLLQRSVETLLAVDDVVNQSSFIQMSCAEIYCENLGDLLATDADEVCHPIFFLTFLLHFCFLIGLKVLWQKQKEAKSLEFEHPIVLTKLKIGSLIEFHNVTIQADKQRAKRQTALNINSDSSHILWFIEFVEKEQSKVIGKLCLCDLAGANCSDVENSMNQTEIQQINFSLQCLKQRITQLTSNDSDAPFRECGLTKVLAEYLTGRAFVAMITTTHFIQFCSTQYKKMYFLFRSCFDYVQVATSPSVLYQKYKHHKHIKEKMPLHHLIRCNSTSKRLPPTPRPVQ</sequence>
<evidence type="ECO:0000313" key="4">
    <source>
        <dbReference type="Proteomes" id="UP000023152"/>
    </source>
</evidence>
<dbReference type="SMART" id="SM00129">
    <property type="entry name" value="KISc"/>
    <property type="match status" value="1"/>
</dbReference>
<evidence type="ECO:0000256" key="1">
    <source>
        <dbReference type="PROSITE-ProRule" id="PRU00283"/>
    </source>
</evidence>
<evidence type="ECO:0000313" key="3">
    <source>
        <dbReference type="EMBL" id="ETO25472.1"/>
    </source>
</evidence>
<dbReference type="PROSITE" id="PS50067">
    <property type="entry name" value="KINESIN_MOTOR_2"/>
    <property type="match status" value="1"/>
</dbReference>
<dbReference type="GO" id="GO:0007018">
    <property type="term" value="P:microtubule-based movement"/>
    <property type="evidence" value="ECO:0007669"/>
    <property type="project" value="InterPro"/>
</dbReference>
<feature type="binding site" evidence="1">
    <location>
        <begin position="182"/>
        <end position="189"/>
    </location>
    <ligand>
        <name>ATP</name>
        <dbReference type="ChEBI" id="CHEBI:30616"/>
    </ligand>
</feature>
<evidence type="ECO:0000259" key="2">
    <source>
        <dbReference type="PROSITE" id="PS50067"/>
    </source>
</evidence>
<comment type="similarity">
    <text evidence="1">Belongs to the TRAFAC class myosin-kinesin ATPase superfamily. Kinesin family.</text>
</comment>
<dbReference type="GO" id="GO:0005524">
    <property type="term" value="F:ATP binding"/>
    <property type="evidence" value="ECO:0007669"/>
    <property type="project" value="UniProtKB-UniRule"/>
</dbReference>
<dbReference type="EMBL" id="ASPP01008503">
    <property type="protein sequence ID" value="ETO25472.1"/>
    <property type="molecule type" value="Genomic_DNA"/>
</dbReference>
<keyword evidence="1" id="KW-0067">ATP-binding</keyword>
<dbReference type="PRINTS" id="PR00380">
    <property type="entry name" value="KINESINHEAVY"/>
</dbReference>
<organism evidence="3 4">
    <name type="scientific">Reticulomyxa filosa</name>
    <dbReference type="NCBI Taxonomy" id="46433"/>
    <lineage>
        <taxon>Eukaryota</taxon>
        <taxon>Sar</taxon>
        <taxon>Rhizaria</taxon>
        <taxon>Retaria</taxon>
        <taxon>Foraminifera</taxon>
        <taxon>Monothalamids</taxon>
        <taxon>Reticulomyxidae</taxon>
        <taxon>Reticulomyxa</taxon>
    </lineage>
</organism>
<dbReference type="Gene3D" id="3.40.850.10">
    <property type="entry name" value="Kinesin motor domain"/>
    <property type="match status" value="1"/>
</dbReference>
<comment type="caution">
    <text evidence="3">The sequence shown here is derived from an EMBL/GenBank/DDBJ whole genome shotgun (WGS) entry which is preliminary data.</text>
</comment>
<gene>
    <name evidence="3" type="ORF">RFI_11663</name>
</gene>